<protein>
    <submittedName>
        <fullName evidence="1">NAD-P-binding protein</fullName>
    </submittedName>
</protein>
<comment type="caution">
    <text evidence="1">The sequence shown here is derived from an EMBL/GenBank/DDBJ whole genome shotgun (WGS) entry which is preliminary data.</text>
</comment>
<dbReference type="InterPro" id="IPR051783">
    <property type="entry name" value="NAD(P)-dependent_oxidoreduct"/>
</dbReference>
<dbReference type="InterPro" id="IPR036291">
    <property type="entry name" value="NAD(P)-bd_dom_sf"/>
</dbReference>
<dbReference type="AlphaFoldDB" id="A0A9P3PRC6"/>
<proteinExistence type="predicted"/>
<dbReference type="GO" id="GO:0004029">
    <property type="term" value="F:aldehyde dehydrogenase (NAD+) activity"/>
    <property type="evidence" value="ECO:0007669"/>
    <property type="project" value="TreeGrafter"/>
</dbReference>
<accession>A0A9P3PRC6</accession>
<reference evidence="1" key="1">
    <citation type="submission" date="2022-07" db="EMBL/GenBank/DDBJ databases">
        <title>The genome of Lyophyllum shimeji provides insight into the initial evolution of ectomycorrhizal fungal genome.</title>
        <authorList>
            <person name="Kobayashi Y."/>
            <person name="Shibata T."/>
            <person name="Hirakawa H."/>
            <person name="Shigenobu S."/>
            <person name="Nishiyama T."/>
            <person name="Yamada A."/>
            <person name="Hasebe M."/>
            <person name="Kawaguchi M."/>
        </authorList>
    </citation>
    <scope>NUCLEOTIDE SEQUENCE</scope>
    <source>
        <strain evidence="1">AT787</strain>
    </source>
</reference>
<evidence type="ECO:0000313" key="2">
    <source>
        <dbReference type="Proteomes" id="UP001063166"/>
    </source>
</evidence>
<gene>
    <name evidence="1" type="ORF">LshimejAT787_0800440</name>
</gene>
<keyword evidence="2" id="KW-1185">Reference proteome</keyword>
<dbReference type="OrthoDB" id="10262413at2759"/>
<dbReference type="GO" id="GO:0005737">
    <property type="term" value="C:cytoplasm"/>
    <property type="evidence" value="ECO:0007669"/>
    <property type="project" value="TreeGrafter"/>
</dbReference>
<dbReference type="SUPFAM" id="SSF51735">
    <property type="entry name" value="NAD(P)-binding Rossmann-fold domains"/>
    <property type="match status" value="1"/>
</dbReference>
<dbReference type="EMBL" id="BRPK01000008">
    <property type="protein sequence ID" value="GLB40173.1"/>
    <property type="molecule type" value="Genomic_DNA"/>
</dbReference>
<name>A0A9P3PRC6_LYOSH</name>
<dbReference type="Gene3D" id="3.40.50.720">
    <property type="entry name" value="NAD(P)-binding Rossmann-like Domain"/>
    <property type="match status" value="1"/>
</dbReference>
<sequence>MRTTHIFLTGPTGYIGGSVLTRLLSHPLSDTFGITVLLREAEKVKEFRTLGVKPVIGSHSDLPLLQHLAADADVVLACADADDLDAAKAILAGLKDRFDKTGTPSTLIHTSGTGVLVDDAGGMHATENIYSDLDVEKLESLPPTQPHRPVDMLVVAADTQGYVKTYIILPSTIYGRASGPLVDLGLQNRHSQQIPGLVKIAMKRGEVGYVGLGKNIWPHVHIKEAADLYVLVFDHSRGFDHSHGRKEVAHGRVGYYFAENGEYVMYDLAKAIAETLYQEGKVKSPNPTSFTDEEMKVYFPNGTMYGANARCRAERSRAAGWHPRKGYHDLVTSIKGEIRS</sequence>
<dbReference type="PANTHER" id="PTHR48079:SF6">
    <property type="entry name" value="NAD(P)-BINDING DOMAIN-CONTAINING PROTEIN-RELATED"/>
    <property type="match status" value="1"/>
</dbReference>
<organism evidence="1 2">
    <name type="scientific">Lyophyllum shimeji</name>
    <name type="common">Hon-shimeji</name>
    <name type="synonym">Tricholoma shimeji</name>
    <dbReference type="NCBI Taxonomy" id="47721"/>
    <lineage>
        <taxon>Eukaryota</taxon>
        <taxon>Fungi</taxon>
        <taxon>Dikarya</taxon>
        <taxon>Basidiomycota</taxon>
        <taxon>Agaricomycotina</taxon>
        <taxon>Agaricomycetes</taxon>
        <taxon>Agaricomycetidae</taxon>
        <taxon>Agaricales</taxon>
        <taxon>Tricholomatineae</taxon>
        <taxon>Lyophyllaceae</taxon>
        <taxon>Lyophyllum</taxon>
    </lineage>
</organism>
<evidence type="ECO:0000313" key="1">
    <source>
        <dbReference type="EMBL" id="GLB40173.1"/>
    </source>
</evidence>
<dbReference type="Proteomes" id="UP001063166">
    <property type="component" value="Unassembled WGS sequence"/>
</dbReference>
<dbReference type="PANTHER" id="PTHR48079">
    <property type="entry name" value="PROTEIN YEEZ"/>
    <property type="match status" value="1"/>
</dbReference>